<dbReference type="AlphaFoldDB" id="A0A3P1YPF1"/>
<gene>
    <name evidence="1" type="ORF">EII41_11180</name>
</gene>
<dbReference type="EMBL" id="RQYN01000050">
    <property type="protein sequence ID" value="RRD72447.1"/>
    <property type="molecule type" value="Genomic_DNA"/>
</dbReference>
<sequence length="347" mass="40790">MDYIIKSAAQLDWEENPMTVEDLIDDEALYFPEEIKSAAQLDYNLSDKQTIRTDLTLEKLEKSVQDRLKNGEFVHHHCYYSEGNSSRDRVVCFPGVLYLHDERLCCKDVSDPDLHYVRVNNYLTGREELWYYEPEEVDRIIEKQYRNSGVLPECAMVYSPLNEFYNIYKKLPVVINPDIKDIHISSLNTWKCVIDVTIKGIKQPSQKISDEDIHRYLGNRETGRREYEKVRELASKYYPVIPFSVSFSFFSAVVEKNVKELIDISKSGFIPSSDLLNEMYKKNYIPHEIKPILSELFSFQGKKQELLKEYAFQNVGQFRAIAKELGYSEEYNKGELRYEKGNEKKRQ</sequence>
<dbReference type="Proteomes" id="UP000279860">
    <property type="component" value="Unassembled WGS sequence"/>
</dbReference>
<proteinExistence type="predicted"/>
<name>A0A3P1YPF1_TANFO</name>
<reference evidence="1 2" key="1">
    <citation type="submission" date="2018-11" db="EMBL/GenBank/DDBJ databases">
        <title>Genomes From Bacteria Associated with the Canine Oral Cavity: a Test Case for Automated Genome-Based Taxonomic Assignment.</title>
        <authorList>
            <person name="Coil D.A."/>
            <person name="Jospin G."/>
            <person name="Darling A.E."/>
            <person name="Wallis C."/>
            <person name="Davis I.J."/>
            <person name="Harris S."/>
            <person name="Eisen J.A."/>
            <person name="Holcombe L.J."/>
            <person name="O'Flynn C."/>
        </authorList>
    </citation>
    <scope>NUCLEOTIDE SEQUENCE [LARGE SCALE GENOMIC DNA]</scope>
    <source>
        <strain evidence="1 2">OH1426_COT-023</strain>
    </source>
</reference>
<dbReference type="RefSeq" id="WP_124790644.1">
    <property type="nucleotide sequence ID" value="NZ_RQYN01000050.1"/>
</dbReference>
<organism evidence="1 2">
    <name type="scientific">Tannerella forsythia</name>
    <name type="common">Bacteroides forsythus</name>
    <dbReference type="NCBI Taxonomy" id="28112"/>
    <lineage>
        <taxon>Bacteria</taxon>
        <taxon>Pseudomonadati</taxon>
        <taxon>Bacteroidota</taxon>
        <taxon>Bacteroidia</taxon>
        <taxon>Bacteroidales</taxon>
        <taxon>Tannerellaceae</taxon>
        <taxon>Tannerella</taxon>
    </lineage>
</organism>
<accession>A0A3P1YPF1</accession>
<evidence type="ECO:0000313" key="2">
    <source>
        <dbReference type="Proteomes" id="UP000279860"/>
    </source>
</evidence>
<protein>
    <submittedName>
        <fullName evidence="1">Uncharacterized protein</fullName>
    </submittedName>
</protein>
<evidence type="ECO:0000313" key="1">
    <source>
        <dbReference type="EMBL" id="RRD72447.1"/>
    </source>
</evidence>
<comment type="caution">
    <text evidence="1">The sequence shown here is derived from an EMBL/GenBank/DDBJ whole genome shotgun (WGS) entry which is preliminary data.</text>
</comment>